<dbReference type="InterPro" id="IPR010998">
    <property type="entry name" value="Integrase_recombinase_N"/>
</dbReference>
<dbReference type="PANTHER" id="PTHR30629">
    <property type="entry name" value="PROPHAGE INTEGRASE"/>
    <property type="match status" value="1"/>
</dbReference>
<dbReference type="EMBL" id="JAAGUX010000002">
    <property type="protein sequence ID" value="NEW54478.1"/>
    <property type="molecule type" value="Genomic_DNA"/>
</dbReference>
<evidence type="ECO:0000256" key="1">
    <source>
        <dbReference type="ARBA" id="ARBA00008857"/>
    </source>
</evidence>
<comment type="caution">
    <text evidence="6">The sequence shown here is derived from an EMBL/GenBank/DDBJ whole genome shotgun (WGS) entry which is preliminary data.</text>
</comment>
<dbReference type="Pfam" id="PF00589">
    <property type="entry name" value="Phage_integrase"/>
    <property type="match status" value="1"/>
</dbReference>
<evidence type="ECO:0000259" key="5">
    <source>
        <dbReference type="PROSITE" id="PS51898"/>
    </source>
</evidence>
<reference evidence="6 7" key="1">
    <citation type="submission" date="2020-01" db="EMBL/GenBank/DDBJ databases">
        <title>Genetics and antimicrobial susceptibilities of Nocardia species isolated from the soil; a comparison with species isolated from humans.</title>
        <authorList>
            <person name="Carrasco G."/>
            <person name="Monzon S."/>
            <person name="Sansegundo M."/>
            <person name="Garcia E."/>
            <person name="Garrido N."/>
            <person name="Medina M.J."/>
            <person name="Villalon P."/>
            <person name="Ramirez-Arocha A.C."/>
            <person name="Jimenez P."/>
            <person name="Cuesta I."/>
            <person name="Valdezate S."/>
        </authorList>
    </citation>
    <scope>NUCLEOTIDE SEQUENCE [LARGE SCALE GENOMIC DNA]</scope>
    <source>
        <strain evidence="6 7">CNM20110649</strain>
    </source>
</reference>
<sequence>MPPKKRRRPRGEGAFYKRKSDNLWIGAITYEDEYGKTQRATVSSSDKVIAMEKFRKLRGEVETGTYRPRAKMTAARWLDYWVQEMVKPNKAPGTYRSYRGIIDNQIVPDIGEKKRMPLAPADIRANLKWVGENWSARTAELTYAVWSKALADAKGEGVIATNPIEQVAKPINNTKTGKALSSADARKVLLTSIERKDPMATRWATALILGARQGECLGLERDRINLDDLTIDLSWQLQSLPTKEGYKLDHPDRFDVPKGYECRPVYRRFALTRRKGQRPTMIPLPNPLAAIYEVYLDSTPPNQFGLVWVSKAGTPIPNKYDSDAWHDLLESAGVGDIRLHDARHTTATLLLEMGVEESVRMQIMGQSTVAAQRRYAHVDRTLARKALGNLDGLLAIPEK</sequence>
<feature type="domain" description="Tyr recombinase" evidence="5">
    <location>
        <begin position="175"/>
        <end position="388"/>
    </location>
</feature>
<evidence type="ECO:0000256" key="4">
    <source>
        <dbReference type="ARBA" id="ARBA00023172"/>
    </source>
</evidence>
<evidence type="ECO:0000313" key="7">
    <source>
        <dbReference type="Proteomes" id="UP000470876"/>
    </source>
</evidence>
<proteinExistence type="inferred from homology"/>
<evidence type="ECO:0000256" key="2">
    <source>
        <dbReference type="ARBA" id="ARBA00022908"/>
    </source>
</evidence>
<gene>
    <name evidence="6" type="ORF">GV794_02195</name>
</gene>
<dbReference type="Pfam" id="PF14659">
    <property type="entry name" value="Phage_int_SAM_3"/>
    <property type="match status" value="1"/>
</dbReference>
<keyword evidence="3" id="KW-0238">DNA-binding</keyword>
<evidence type="ECO:0000313" key="6">
    <source>
        <dbReference type="EMBL" id="NEW54478.1"/>
    </source>
</evidence>
<dbReference type="Gene3D" id="1.10.150.130">
    <property type="match status" value="1"/>
</dbReference>
<dbReference type="InterPro" id="IPR011010">
    <property type="entry name" value="DNA_brk_join_enz"/>
</dbReference>
<evidence type="ECO:0000256" key="3">
    <source>
        <dbReference type="ARBA" id="ARBA00023125"/>
    </source>
</evidence>
<dbReference type="InterPro" id="IPR013762">
    <property type="entry name" value="Integrase-like_cat_sf"/>
</dbReference>
<accession>A0ABX0CE96</accession>
<dbReference type="Gene3D" id="1.10.443.10">
    <property type="entry name" value="Intergrase catalytic core"/>
    <property type="match status" value="1"/>
</dbReference>
<dbReference type="PANTHER" id="PTHR30629:SF2">
    <property type="entry name" value="PROPHAGE INTEGRASE INTS-RELATED"/>
    <property type="match status" value="1"/>
</dbReference>
<dbReference type="Proteomes" id="UP000470876">
    <property type="component" value="Unassembled WGS sequence"/>
</dbReference>
<keyword evidence="7" id="KW-1185">Reference proteome</keyword>
<dbReference type="RefSeq" id="WP_163828059.1">
    <property type="nucleotide sequence ID" value="NZ_JAAGUX010000002.1"/>
</dbReference>
<dbReference type="InterPro" id="IPR050808">
    <property type="entry name" value="Phage_Integrase"/>
</dbReference>
<protein>
    <submittedName>
        <fullName evidence="6">Tyrosine-type recombinase/integrase</fullName>
    </submittedName>
</protein>
<dbReference type="InterPro" id="IPR002104">
    <property type="entry name" value="Integrase_catalytic"/>
</dbReference>
<keyword evidence="4" id="KW-0233">DNA recombination</keyword>
<dbReference type="SUPFAM" id="SSF56349">
    <property type="entry name" value="DNA breaking-rejoining enzymes"/>
    <property type="match status" value="1"/>
</dbReference>
<comment type="similarity">
    <text evidence="1">Belongs to the 'phage' integrase family.</text>
</comment>
<dbReference type="InterPro" id="IPR004107">
    <property type="entry name" value="Integrase_SAM-like_N"/>
</dbReference>
<name>A0ABX0CE96_9NOCA</name>
<organism evidence="6 7">
    <name type="scientific">Nocardia cyriacigeorgica</name>
    <dbReference type="NCBI Taxonomy" id="135487"/>
    <lineage>
        <taxon>Bacteria</taxon>
        <taxon>Bacillati</taxon>
        <taxon>Actinomycetota</taxon>
        <taxon>Actinomycetes</taxon>
        <taxon>Mycobacteriales</taxon>
        <taxon>Nocardiaceae</taxon>
        <taxon>Nocardia</taxon>
    </lineage>
</organism>
<keyword evidence="2" id="KW-0229">DNA integration</keyword>
<dbReference type="PROSITE" id="PS51898">
    <property type="entry name" value="TYR_RECOMBINASE"/>
    <property type="match status" value="1"/>
</dbReference>